<dbReference type="AlphaFoldDB" id="A0A2S0ICX7"/>
<keyword evidence="3 7" id="KW-0479">Metal-binding</keyword>
<reference evidence="9 10" key="1">
    <citation type="submission" date="2017-09" db="EMBL/GenBank/DDBJ databases">
        <title>Genomic, metabolic, and phenotypic characteristics of bacterial isolates from the natural microbiome of the model nematode Caenorhabditis elegans.</title>
        <authorList>
            <person name="Zimmermann J."/>
            <person name="Obeng N."/>
            <person name="Yang W."/>
            <person name="Obeng O."/>
            <person name="Kissoyan K."/>
            <person name="Pees B."/>
            <person name="Dirksen P."/>
            <person name="Hoppner M."/>
            <person name="Franke A."/>
            <person name="Rosenstiel P."/>
            <person name="Leippe M."/>
            <person name="Dierking K."/>
            <person name="Kaleta C."/>
            <person name="Schulenburg H."/>
        </authorList>
    </citation>
    <scope>NUCLEOTIDE SEQUENCE [LARGE SCALE GENOMIC DNA]</scope>
    <source>
        <strain evidence="9 10">MYb73</strain>
    </source>
</reference>
<dbReference type="InterPro" id="IPR010329">
    <property type="entry name" value="3hydroanth_dOase"/>
</dbReference>
<keyword evidence="2 7" id="KW-0662">Pyridine nucleotide biosynthesis</keyword>
<dbReference type="GO" id="GO:0043420">
    <property type="term" value="P:anthranilate metabolic process"/>
    <property type="evidence" value="ECO:0007669"/>
    <property type="project" value="UniProtKB-UniRule"/>
</dbReference>
<dbReference type="GO" id="GO:0009435">
    <property type="term" value="P:NAD+ biosynthetic process"/>
    <property type="evidence" value="ECO:0007669"/>
    <property type="project" value="UniProtKB-UniPathway"/>
</dbReference>
<dbReference type="Gene3D" id="2.60.120.10">
    <property type="entry name" value="Jelly Rolls"/>
    <property type="match status" value="1"/>
</dbReference>
<feature type="binding site" evidence="7">
    <location>
        <position position="47"/>
    </location>
    <ligand>
        <name>O2</name>
        <dbReference type="ChEBI" id="CHEBI:15379"/>
    </ligand>
</feature>
<feature type="binding site" evidence="7">
    <location>
        <position position="162"/>
    </location>
    <ligand>
        <name>Fe cation</name>
        <dbReference type="ChEBI" id="CHEBI:24875"/>
        <label>2</label>
    </ligand>
</feature>
<dbReference type="InterPro" id="IPR011051">
    <property type="entry name" value="RmlC_Cupin_sf"/>
</dbReference>
<keyword evidence="5 7" id="KW-0560">Oxidoreductase</keyword>
<feature type="compositionally biased region" description="Low complexity" evidence="8">
    <location>
        <begin position="174"/>
        <end position="187"/>
    </location>
</feature>
<dbReference type="NCBIfam" id="TIGR03037">
    <property type="entry name" value="anthran_nbaC"/>
    <property type="match status" value="1"/>
</dbReference>
<gene>
    <name evidence="7" type="primary">nbaC</name>
    <name evidence="9" type="ORF">CLM73_23745</name>
</gene>
<feature type="binding site" evidence="7">
    <location>
        <position position="125"/>
    </location>
    <ligand>
        <name>Fe cation</name>
        <dbReference type="ChEBI" id="CHEBI:24875"/>
        <label>2</label>
    </ligand>
</feature>
<evidence type="ECO:0000256" key="6">
    <source>
        <dbReference type="ARBA" id="ARBA00023004"/>
    </source>
</evidence>
<comment type="pathway">
    <text evidence="7">Cofactor biosynthesis; NAD(+) biosynthesis; quinolinate from L-kynurenine: step 3/3.</text>
</comment>
<evidence type="ECO:0000256" key="4">
    <source>
        <dbReference type="ARBA" id="ARBA00022964"/>
    </source>
</evidence>
<dbReference type="Proteomes" id="UP000239477">
    <property type="component" value="Chromosome"/>
</dbReference>
<evidence type="ECO:0000256" key="3">
    <source>
        <dbReference type="ARBA" id="ARBA00022723"/>
    </source>
</evidence>
<dbReference type="OrthoDB" id="5002379at2"/>
<feature type="binding site" evidence="7">
    <location>
        <position position="128"/>
    </location>
    <ligand>
        <name>Fe cation</name>
        <dbReference type="ChEBI" id="CHEBI:24875"/>
        <label>2</label>
    </ligand>
</feature>
<proteinExistence type="inferred from homology"/>
<feature type="binding site" evidence="7">
    <location>
        <position position="57"/>
    </location>
    <ligand>
        <name>Fe cation</name>
        <dbReference type="ChEBI" id="CHEBI:24875"/>
        <label>1</label>
        <note>catalytic</note>
    </ligand>
</feature>
<evidence type="ECO:0000256" key="7">
    <source>
        <dbReference type="HAMAP-Rule" id="MF_00825"/>
    </source>
</evidence>
<feature type="binding site" evidence="7">
    <location>
        <position position="51"/>
    </location>
    <ligand>
        <name>Fe cation</name>
        <dbReference type="ChEBI" id="CHEBI:24875"/>
        <label>1</label>
        <note>catalytic</note>
    </ligand>
</feature>
<comment type="cofactor">
    <cofactor evidence="7">
        <name>Fe(2+)</name>
        <dbReference type="ChEBI" id="CHEBI:29033"/>
    </cofactor>
    <text evidence="7">Binds 2 Fe(2+) ions per subunit.</text>
</comment>
<protein>
    <recommendedName>
        <fullName evidence="7">3-hydroxyanthranilate 3,4-dioxygenase</fullName>
        <ecNumber evidence="7">1.13.11.6</ecNumber>
    </recommendedName>
    <alternativeName>
        <fullName evidence="7">3-hydroxyanthranilate oxygenase</fullName>
        <shortName evidence="7">3-HAO</shortName>
    </alternativeName>
    <alternativeName>
        <fullName evidence="7">3-hydroxyanthranilic acid dioxygenase</fullName>
        <shortName evidence="7">HAD</shortName>
    </alternativeName>
</protein>
<feature type="binding site" evidence="7">
    <location>
        <position position="57"/>
    </location>
    <ligand>
        <name>substrate</name>
    </ligand>
</feature>
<dbReference type="HAMAP" id="MF_00825">
    <property type="entry name" value="3_HAO"/>
    <property type="match status" value="1"/>
</dbReference>
<comment type="catalytic activity">
    <reaction evidence="7">
        <text>3-hydroxyanthranilate + O2 = (2Z,4Z)-2-amino-3-carboxymuconate 6-semialdehyde</text>
        <dbReference type="Rhea" id="RHEA:17953"/>
        <dbReference type="ChEBI" id="CHEBI:15379"/>
        <dbReference type="ChEBI" id="CHEBI:36559"/>
        <dbReference type="ChEBI" id="CHEBI:77612"/>
        <dbReference type="EC" id="1.13.11.6"/>
    </reaction>
</comment>
<dbReference type="EMBL" id="CP023270">
    <property type="protein sequence ID" value="AVJ29866.1"/>
    <property type="molecule type" value="Genomic_DNA"/>
</dbReference>
<dbReference type="NCBIfam" id="NF009763">
    <property type="entry name" value="PRK13264.1"/>
    <property type="match status" value="1"/>
</dbReference>
<keyword evidence="4 7" id="KW-0223">Dioxygenase</keyword>
<evidence type="ECO:0000256" key="2">
    <source>
        <dbReference type="ARBA" id="ARBA00022642"/>
    </source>
</evidence>
<feature type="region of interest" description="Disordered" evidence="8">
    <location>
        <begin position="166"/>
        <end position="187"/>
    </location>
</feature>
<sequence>MPAYGPPLNFQRWIQDHAHLLKPPVGNQQIWQDSDFIVTVVGGPNHRTDYHDDPLEEFFYQVRGNAWLSLWIDGKPERVDLKEGDIFLLPPHVRHSPQRPETDSACLVIERQRPEGLLDGFEWYCPHCRHLVHRVEVQLKSIVTDLPPLFQAFYESQKKRTCPGCGEIHPGKGQAPSAQPTPAQAST</sequence>
<keyword evidence="10" id="KW-1185">Reference proteome</keyword>
<comment type="similarity">
    <text evidence="7">Belongs to the 3-HAO family.</text>
</comment>
<evidence type="ECO:0000256" key="5">
    <source>
        <dbReference type="ARBA" id="ARBA00023002"/>
    </source>
</evidence>
<dbReference type="RefSeq" id="WP_105240526.1">
    <property type="nucleotide sequence ID" value="NZ_CP023270.1"/>
</dbReference>
<keyword evidence="6 7" id="KW-0408">Iron</keyword>
<dbReference type="GO" id="GO:0000334">
    <property type="term" value="F:3-hydroxyanthranilate 3,4-dioxygenase activity"/>
    <property type="evidence" value="ECO:0007669"/>
    <property type="project" value="UniProtKB-UniRule"/>
</dbReference>
<dbReference type="EC" id="1.13.11.6" evidence="7"/>
<evidence type="ECO:0000256" key="8">
    <source>
        <dbReference type="SAM" id="MobiDB-lite"/>
    </source>
</evidence>
<evidence type="ECO:0000313" key="9">
    <source>
        <dbReference type="EMBL" id="AVJ29866.1"/>
    </source>
</evidence>
<comment type="subunit">
    <text evidence="7">Homodimer.</text>
</comment>
<feature type="binding site" evidence="7">
    <location>
        <position position="95"/>
    </location>
    <ligand>
        <name>Fe cation</name>
        <dbReference type="ChEBI" id="CHEBI:24875"/>
        <label>1</label>
        <note>catalytic</note>
    </ligand>
</feature>
<dbReference type="PANTHER" id="PTHR15497">
    <property type="entry name" value="3-HYDROXYANTHRANILATE 3,4-DIOXYGENASE"/>
    <property type="match status" value="1"/>
</dbReference>
<accession>A0A2S0ICX7</accession>
<dbReference type="InterPro" id="IPR014710">
    <property type="entry name" value="RmlC-like_jellyroll"/>
</dbReference>
<dbReference type="SUPFAM" id="SSF51182">
    <property type="entry name" value="RmlC-like cupins"/>
    <property type="match status" value="1"/>
</dbReference>
<dbReference type="GO" id="GO:0008198">
    <property type="term" value="F:ferrous iron binding"/>
    <property type="evidence" value="ECO:0007669"/>
    <property type="project" value="UniProtKB-UniRule"/>
</dbReference>
<dbReference type="UniPathway" id="UPA00253">
    <property type="reaction ID" value="UER00330"/>
</dbReference>
<name>A0A2S0ICX7_9BURK</name>
<evidence type="ECO:0000256" key="1">
    <source>
        <dbReference type="ARBA" id="ARBA00002752"/>
    </source>
</evidence>
<organism evidence="9 10">
    <name type="scientific">Achromobacter spanius</name>
    <dbReference type="NCBI Taxonomy" id="217203"/>
    <lineage>
        <taxon>Bacteria</taxon>
        <taxon>Pseudomonadati</taxon>
        <taxon>Pseudomonadota</taxon>
        <taxon>Betaproteobacteria</taxon>
        <taxon>Burkholderiales</taxon>
        <taxon>Alcaligenaceae</taxon>
        <taxon>Achromobacter</taxon>
    </lineage>
</organism>
<dbReference type="CDD" id="cd06123">
    <property type="entry name" value="cupin_HAO"/>
    <property type="match status" value="1"/>
</dbReference>
<dbReference type="Pfam" id="PF06052">
    <property type="entry name" value="3-HAO"/>
    <property type="match status" value="1"/>
</dbReference>
<comment type="function">
    <text evidence="1 7">Catalyzes the oxidative ring opening of 3-hydroxyanthranilate to 2-amino-3-carboxymuconate semialdehyde, which spontaneously cyclizes to quinolinate.</text>
</comment>
<dbReference type="GO" id="GO:0019805">
    <property type="term" value="P:quinolinate biosynthetic process"/>
    <property type="evidence" value="ECO:0007669"/>
    <property type="project" value="UniProtKB-UniRule"/>
</dbReference>
<feature type="binding site" evidence="7">
    <location>
        <position position="165"/>
    </location>
    <ligand>
        <name>Fe cation</name>
        <dbReference type="ChEBI" id="CHEBI:24875"/>
        <label>2</label>
    </ligand>
</feature>
<feature type="binding site" evidence="7">
    <location>
        <position position="99"/>
    </location>
    <ligand>
        <name>substrate</name>
    </ligand>
</feature>
<dbReference type="GO" id="GO:0006569">
    <property type="term" value="P:L-tryptophan catabolic process"/>
    <property type="evidence" value="ECO:0007669"/>
    <property type="project" value="UniProtKB-UniRule"/>
</dbReference>
<dbReference type="PANTHER" id="PTHR15497:SF1">
    <property type="entry name" value="3-HYDROXYANTHRANILATE 3,4-DIOXYGENASE"/>
    <property type="match status" value="1"/>
</dbReference>
<feature type="binding site" evidence="7">
    <location>
        <position position="110"/>
    </location>
    <ligand>
        <name>substrate</name>
    </ligand>
</feature>
<evidence type="ECO:0000313" key="10">
    <source>
        <dbReference type="Proteomes" id="UP000239477"/>
    </source>
</evidence>